<dbReference type="EMBL" id="MK689364">
    <property type="protein sequence ID" value="QBZ70807.1"/>
    <property type="molecule type" value="Genomic_DNA"/>
</dbReference>
<protein>
    <submittedName>
        <fullName evidence="1">Uncharacterized protein</fullName>
    </submittedName>
</protein>
<organism evidence="1 2">
    <name type="scientific">Edwardsiella phage pEt-SU</name>
    <dbReference type="NCBI Taxonomy" id="2562142"/>
    <lineage>
        <taxon>Viruses</taxon>
        <taxon>Duplodnaviria</taxon>
        <taxon>Heunggongvirae</taxon>
        <taxon>Uroviricota</taxon>
        <taxon>Caudoviricetes</taxon>
        <taxon>Chimalliviridae</taxon>
        <taxon>Petsuvirus</taxon>
        <taxon>Petsuvirus pEtSU</taxon>
    </lineage>
</organism>
<sequence length="133" mass="15275">MDILLGLSLFLGATYLGHLIYNDSKICVKYRITGNIFVITYGKRVINIELREGIRIPSYSRSKDVECIVVPKRTGNLTQIENFMTRYKTSILAEAMFRFSESAHALPILRYDPIQAKKLIDVQIKLKCFITNI</sequence>
<evidence type="ECO:0000313" key="2">
    <source>
        <dbReference type="Proteomes" id="UP000297195"/>
    </source>
</evidence>
<evidence type="ECO:0000313" key="1">
    <source>
        <dbReference type="EMBL" id="QBZ70807.1"/>
    </source>
</evidence>
<gene>
    <name evidence="1" type="ORF">pETSU_226</name>
</gene>
<proteinExistence type="predicted"/>
<accession>A0A4D6DWR9</accession>
<dbReference type="Proteomes" id="UP000297195">
    <property type="component" value="Segment"/>
</dbReference>
<reference evidence="1 2" key="1">
    <citation type="submission" date="2019-03" db="EMBL/GenBank/DDBJ databases">
        <authorList>
            <person name="Kim S.G."/>
            <person name="Park S.C."/>
        </authorList>
    </citation>
    <scope>NUCLEOTIDE SEQUENCE [LARGE SCALE GENOMIC DNA]</scope>
</reference>
<keyword evidence="2" id="KW-1185">Reference proteome</keyword>
<name>A0A4D6DWR9_9CAUD</name>